<evidence type="ECO:0000256" key="1">
    <source>
        <dbReference type="SAM" id="MobiDB-lite"/>
    </source>
</evidence>
<evidence type="ECO:0008006" key="5">
    <source>
        <dbReference type="Google" id="ProtNLM"/>
    </source>
</evidence>
<dbReference type="AlphaFoldDB" id="U4TQK4"/>
<evidence type="ECO:0000313" key="3">
    <source>
        <dbReference type="EMBL" id="ERL66489.1"/>
    </source>
</evidence>
<proteinExistence type="predicted"/>
<dbReference type="eggNOG" id="COG4915">
    <property type="taxonomic scope" value="Bacteria"/>
</dbReference>
<dbReference type="InterPro" id="IPR018770">
    <property type="entry name" value="ChloroindolylP_hydrolase"/>
</dbReference>
<feature type="transmembrane region" description="Helical" evidence="2">
    <location>
        <begin position="49"/>
        <end position="68"/>
    </location>
</feature>
<feature type="transmembrane region" description="Helical" evidence="2">
    <location>
        <begin position="16"/>
        <end position="37"/>
    </location>
</feature>
<dbReference type="Pfam" id="PF10112">
    <property type="entry name" value="Halogen_Hydrol"/>
    <property type="match status" value="1"/>
</dbReference>
<reference evidence="4" key="1">
    <citation type="journal article" date="2013" name="Genome Announc.">
        <title>Whole-Genome Sequencing of Lactobacillus shenzhenensis Strain LY-73T.</title>
        <authorList>
            <person name="Lin Z."/>
            <person name="Liu Z."/>
            <person name="Yang R."/>
            <person name="Zou Y."/>
            <person name="Wan D."/>
            <person name="Chen J."/>
            <person name="Guo M."/>
            <person name="Zhao J."/>
            <person name="Fang C."/>
            <person name="Yang R."/>
            <person name="Liu F."/>
        </authorList>
    </citation>
    <scope>NUCLEOTIDE SEQUENCE [LARGE SCALE GENOMIC DNA]</scope>
    <source>
        <strain evidence="4">LY-73</strain>
    </source>
</reference>
<dbReference type="HOGENOM" id="CLU_096049_0_0_9"/>
<name>U4TQK4_9LACO</name>
<dbReference type="EMBL" id="KI271582">
    <property type="protein sequence ID" value="ERL66489.1"/>
    <property type="molecule type" value="Genomic_DNA"/>
</dbReference>
<gene>
    <name evidence="3" type="ORF">L248_0168</name>
</gene>
<sequence>MLNQLGGFFMRHQNHVWGWVRIAGIAMIILAVLAPVGRRMCGSFYYPRHLFHPLFGIGVMLIIMAFLFRKKRRPEPPTNNTVPPLTNRMQAHYHKLGMADEDITFFRAQMAEAKEKIDHLQANVERSPKLKAVDLNYGMVRVSQAMFQAIVDDPLHLASAGDFLYRHLPSLVNLTDKYIEISHHEVKTKDTWTVLAKSIEVITQLSQTIQKDYTAFVHSDLSEMDAEMTTAERAIHEHDKPAGATPPDPDTPPAAADPTAGSDSADDGKDE</sequence>
<dbReference type="Proteomes" id="UP000030647">
    <property type="component" value="Unassembled WGS sequence"/>
</dbReference>
<keyword evidence="2" id="KW-1133">Transmembrane helix</keyword>
<evidence type="ECO:0000313" key="4">
    <source>
        <dbReference type="Proteomes" id="UP000030647"/>
    </source>
</evidence>
<feature type="region of interest" description="Disordered" evidence="1">
    <location>
        <begin position="230"/>
        <end position="271"/>
    </location>
</feature>
<protein>
    <recommendedName>
        <fullName evidence="5">5-bromo-4-chloroindolyl phosphate hydrolysis protein</fullName>
    </recommendedName>
</protein>
<keyword evidence="2" id="KW-0472">Membrane</keyword>
<evidence type="ECO:0000256" key="2">
    <source>
        <dbReference type="SAM" id="Phobius"/>
    </source>
</evidence>
<dbReference type="STRING" id="1231336.L248_0168"/>
<accession>U4TQK4</accession>
<feature type="compositionally biased region" description="Low complexity" evidence="1">
    <location>
        <begin position="253"/>
        <end position="263"/>
    </location>
</feature>
<keyword evidence="2" id="KW-0812">Transmembrane</keyword>
<keyword evidence="4" id="KW-1185">Reference proteome</keyword>
<organism evidence="3 4">
    <name type="scientific">Schleiferilactobacillus shenzhenensis LY-73</name>
    <dbReference type="NCBI Taxonomy" id="1231336"/>
    <lineage>
        <taxon>Bacteria</taxon>
        <taxon>Bacillati</taxon>
        <taxon>Bacillota</taxon>
        <taxon>Bacilli</taxon>
        <taxon>Lactobacillales</taxon>
        <taxon>Lactobacillaceae</taxon>
        <taxon>Schleiferilactobacillus</taxon>
    </lineage>
</organism>